<feature type="region of interest" description="Disordered" evidence="1">
    <location>
        <begin position="86"/>
        <end position="114"/>
    </location>
</feature>
<organism evidence="2 3">
    <name type="scientific">Leishmania tarentolae</name>
    <name type="common">Sauroleishmania tarentolae</name>
    <dbReference type="NCBI Taxonomy" id="5689"/>
    <lineage>
        <taxon>Eukaryota</taxon>
        <taxon>Discoba</taxon>
        <taxon>Euglenozoa</taxon>
        <taxon>Kinetoplastea</taxon>
        <taxon>Metakinetoplastina</taxon>
        <taxon>Trypanosomatida</taxon>
        <taxon>Trypanosomatidae</taxon>
        <taxon>Leishmaniinae</taxon>
        <taxon>Leishmania</taxon>
        <taxon>lizard Leishmania</taxon>
    </lineage>
</organism>
<feature type="compositionally biased region" description="Polar residues" evidence="1">
    <location>
        <begin position="40"/>
        <end position="52"/>
    </location>
</feature>
<dbReference type="EMBL" id="BLBS01000050">
    <property type="protein sequence ID" value="GET91815.1"/>
    <property type="molecule type" value="Genomic_DNA"/>
</dbReference>
<protein>
    <submittedName>
        <fullName evidence="2">Uncharacterized protein</fullName>
    </submittedName>
</protein>
<evidence type="ECO:0000313" key="2">
    <source>
        <dbReference type="EMBL" id="GET91815.1"/>
    </source>
</evidence>
<evidence type="ECO:0000256" key="1">
    <source>
        <dbReference type="SAM" id="MobiDB-lite"/>
    </source>
</evidence>
<dbReference type="OrthoDB" id="273829at2759"/>
<gene>
    <name evidence="2" type="ORF">LtaPh_3308300</name>
</gene>
<feature type="compositionally biased region" description="Low complexity" evidence="1">
    <location>
        <begin position="89"/>
        <end position="102"/>
    </location>
</feature>
<evidence type="ECO:0000313" key="3">
    <source>
        <dbReference type="Proteomes" id="UP000419144"/>
    </source>
</evidence>
<feature type="region of interest" description="Disordered" evidence="1">
    <location>
        <begin position="1"/>
        <end position="52"/>
    </location>
</feature>
<comment type="caution">
    <text evidence="2">The sequence shown here is derived from an EMBL/GenBank/DDBJ whole genome shotgun (WGS) entry which is preliminary data.</text>
</comment>
<keyword evidence="3" id="KW-1185">Reference proteome</keyword>
<name>A0A640KRS6_LEITA</name>
<feature type="compositionally biased region" description="Acidic residues" evidence="1">
    <location>
        <begin position="201"/>
        <end position="212"/>
    </location>
</feature>
<feature type="region of interest" description="Disordered" evidence="1">
    <location>
        <begin position="183"/>
        <end position="215"/>
    </location>
</feature>
<feature type="compositionally biased region" description="Low complexity" evidence="1">
    <location>
        <begin position="12"/>
        <end position="23"/>
    </location>
</feature>
<feature type="compositionally biased region" description="Pro residues" evidence="1">
    <location>
        <begin position="26"/>
        <end position="35"/>
    </location>
</feature>
<proteinExistence type="predicted"/>
<reference evidence="2" key="1">
    <citation type="submission" date="2019-11" db="EMBL/GenBank/DDBJ databases">
        <title>Leishmania tarentolae CDS.</title>
        <authorList>
            <person name="Goto Y."/>
            <person name="Yamagishi J."/>
        </authorList>
    </citation>
    <scope>NUCLEOTIDE SEQUENCE [LARGE SCALE GENOMIC DNA]</scope>
    <source>
        <strain evidence="2">Parrot Tar II</strain>
    </source>
</reference>
<dbReference type="AlphaFoldDB" id="A0A640KRS6"/>
<sequence length="395" mass="41577">MSLFDIDDSHASTEASSSSGDEGVLPPSPPPPPPRAGYSCQPSGTRGDSNVGYTASLSVLEQRRRMAELDADRRLSRGGQWRNVLLGTPASAPSSFSAAPSSVEKKSMPSNSADVGKFGNSIAAALKLRREEKEKTLLKRLQQQRKAEEEGGGSQALMEKDMEVGVFVTASYKALLQRNLHAAEKRSGDQVAQPPKKDNTAEDEGSGDDDDGPLATYLRQLEGTRQPATARNDASLSASRLATGDYYERIMKAPLLENNAPGTAFAMTGSVGNAGNSSEATPGVTPSAEAIDAASLPAPTLDELQDLIEHTDFGPSTMPGSLSVRPMETEKSTVKAAVAAETEANNTHSAVLAHAQLLFDTRQAKSCSSENAATLVAAARRCDGRIGAFLFASLP</sequence>
<dbReference type="Proteomes" id="UP000419144">
    <property type="component" value="Unassembled WGS sequence"/>
</dbReference>
<dbReference type="VEuPathDB" id="TriTrypDB:LtaPh_3308300"/>
<accession>A0A640KRS6</accession>